<evidence type="ECO:0000313" key="9">
    <source>
        <dbReference type="Proteomes" id="UP000481288"/>
    </source>
</evidence>
<evidence type="ECO:0000256" key="6">
    <source>
        <dbReference type="SAM" id="MobiDB-lite"/>
    </source>
</evidence>
<proteinExistence type="predicted"/>
<dbReference type="OrthoDB" id="429950at2759"/>
<dbReference type="SMART" id="SM01336">
    <property type="entry name" value="zf-PARP"/>
    <property type="match status" value="1"/>
</dbReference>
<name>A0A7D8UYG3_9HELO</name>
<feature type="domain" description="PARP-type" evidence="7">
    <location>
        <begin position="6"/>
        <end position="106"/>
    </location>
</feature>
<evidence type="ECO:0000256" key="3">
    <source>
        <dbReference type="ARBA" id="ARBA00022771"/>
    </source>
</evidence>
<evidence type="ECO:0000313" key="8">
    <source>
        <dbReference type="EMBL" id="TVY59477.1"/>
    </source>
</evidence>
<evidence type="ECO:0000256" key="5">
    <source>
        <dbReference type="ARBA" id="ARBA00023242"/>
    </source>
</evidence>
<feature type="compositionally biased region" description="Basic and acidic residues" evidence="6">
    <location>
        <begin position="231"/>
        <end position="242"/>
    </location>
</feature>
<dbReference type="GO" id="GO:0008270">
    <property type="term" value="F:zinc ion binding"/>
    <property type="evidence" value="ECO:0007669"/>
    <property type="project" value="UniProtKB-KW"/>
</dbReference>
<dbReference type="InterPro" id="IPR001510">
    <property type="entry name" value="Znf_PARP"/>
</dbReference>
<gene>
    <name evidence="8" type="ORF">LCER1_G000005</name>
</gene>
<feature type="compositionally biased region" description="Basic and acidic residues" evidence="6">
    <location>
        <begin position="211"/>
        <end position="222"/>
    </location>
</feature>
<dbReference type="GO" id="GO:0005634">
    <property type="term" value="C:nucleus"/>
    <property type="evidence" value="ECO:0007669"/>
    <property type="project" value="UniProtKB-SubCell"/>
</dbReference>
<feature type="compositionally biased region" description="Basic and acidic residues" evidence="6">
    <location>
        <begin position="251"/>
        <end position="263"/>
    </location>
</feature>
<feature type="compositionally biased region" description="Basic and acidic residues" evidence="6">
    <location>
        <begin position="311"/>
        <end position="329"/>
    </location>
</feature>
<dbReference type="InterPro" id="IPR036957">
    <property type="entry name" value="Znf_PARP_sf"/>
</dbReference>
<sequence>MSYRVETASTSRATCVATECKKNGVKIQKDDLRLGVWVEINGNGSFRWKHWGCVTGAQIQNMREKLEDPENPGTYRWDYMDGYDSGEKNSLDRFPDLQQKVRRVITQGFIDPEDFNGDPEMNVLGEKGLRTPASKAKARADKKKEEEEGDESPDVEKAPKKNAPKKRAKGGDESDAEEKPAKRKRTTKAKKEEDSDEEAKPAKKSRAKRVKKEEGSDEEAKPIKSRAKKAKKEDDSDEEVKPLKKSRAKNVKKEKDEEARDELALAAPPVKKTRSKKVKKEEDVDIVKNEDDSDTPAVPAPRKRAPRGKKAAKEEEVDEQIKETVEPVKPKASAKRGPKKAVKDEPSEDVVMTGAESSAVAEGSTLPTELDSSHGVKGETSGAVDLSSAPTVNDIKTQIATLKKLEFNDSLLSSGRELGPDDETMIPGIKDFDLRAKFIDSANDGEIEDDQILAFLEKKRDEMVAELESKISKPKKGGRGKKAGAAASSTGTSRSRTTSKA</sequence>
<feature type="region of interest" description="Disordered" evidence="6">
    <location>
        <begin position="465"/>
        <end position="501"/>
    </location>
</feature>
<evidence type="ECO:0000256" key="4">
    <source>
        <dbReference type="ARBA" id="ARBA00022833"/>
    </source>
</evidence>
<feature type="compositionally biased region" description="Basic residues" evidence="6">
    <location>
        <begin position="472"/>
        <end position="482"/>
    </location>
</feature>
<organism evidence="8 9">
    <name type="scientific">Lachnellula cervina</name>
    <dbReference type="NCBI Taxonomy" id="1316786"/>
    <lineage>
        <taxon>Eukaryota</taxon>
        <taxon>Fungi</taxon>
        <taxon>Dikarya</taxon>
        <taxon>Ascomycota</taxon>
        <taxon>Pezizomycotina</taxon>
        <taxon>Leotiomycetes</taxon>
        <taxon>Helotiales</taxon>
        <taxon>Lachnaceae</taxon>
        <taxon>Lachnellula</taxon>
    </lineage>
</organism>
<keyword evidence="4" id="KW-0862">Zinc</keyword>
<feature type="compositionally biased region" description="Low complexity" evidence="6">
    <location>
        <begin position="483"/>
        <end position="501"/>
    </location>
</feature>
<evidence type="ECO:0000256" key="2">
    <source>
        <dbReference type="ARBA" id="ARBA00022723"/>
    </source>
</evidence>
<feature type="compositionally biased region" description="Basic residues" evidence="6">
    <location>
        <begin position="301"/>
        <end position="310"/>
    </location>
</feature>
<keyword evidence="3" id="KW-0863">Zinc-finger</keyword>
<feature type="compositionally biased region" description="Basic and acidic residues" evidence="6">
    <location>
        <begin position="279"/>
        <end position="290"/>
    </location>
</feature>
<dbReference type="SUPFAM" id="SSF57716">
    <property type="entry name" value="Glucocorticoid receptor-like (DNA-binding domain)"/>
    <property type="match status" value="1"/>
</dbReference>
<keyword evidence="5" id="KW-0539">Nucleus</keyword>
<dbReference type="Proteomes" id="UP000481288">
    <property type="component" value="Unassembled WGS sequence"/>
</dbReference>
<protein>
    <submittedName>
        <fullName evidence="8">PARP-type zinc finger-containing protein</fullName>
    </submittedName>
</protein>
<keyword evidence="2" id="KW-0479">Metal-binding</keyword>
<feature type="compositionally biased region" description="Basic and acidic residues" evidence="6">
    <location>
        <begin position="169"/>
        <end position="180"/>
    </location>
</feature>
<keyword evidence="9" id="KW-1185">Reference proteome</keyword>
<comment type="subcellular location">
    <subcellularLocation>
        <location evidence="1">Nucleus</location>
    </subcellularLocation>
</comment>
<dbReference type="EMBL" id="QGMG01000002">
    <property type="protein sequence ID" value="TVY59477.1"/>
    <property type="molecule type" value="Genomic_DNA"/>
</dbReference>
<evidence type="ECO:0000259" key="7">
    <source>
        <dbReference type="SMART" id="SM01336"/>
    </source>
</evidence>
<reference evidence="8 9" key="1">
    <citation type="submission" date="2018-05" db="EMBL/GenBank/DDBJ databases">
        <title>Whole genome sequencing for identification of molecular markers to develop diagnostic detection tools for the regulated plant pathogen Lachnellula willkommii.</title>
        <authorList>
            <person name="Giroux E."/>
            <person name="Bilodeau G."/>
        </authorList>
    </citation>
    <scope>NUCLEOTIDE SEQUENCE [LARGE SCALE GENOMIC DNA]</scope>
    <source>
        <strain evidence="8 9">CBS 625.97</strain>
    </source>
</reference>
<dbReference type="AlphaFoldDB" id="A0A7D8UYG3"/>
<evidence type="ECO:0000256" key="1">
    <source>
        <dbReference type="ARBA" id="ARBA00004123"/>
    </source>
</evidence>
<dbReference type="Gene3D" id="3.30.1740.10">
    <property type="entry name" value="Zinc finger, PARP-type"/>
    <property type="match status" value="1"/>
</dbReference>
<dbReference type="GO" id="GO:0003677">
    <property type="term" value="F:DNA binding"/>
    <property type="evidence" value="ECO:0007669"/>
    <property type="project" value="InterPro"/>
</dbReference>
<accession>A0A7D8UYG3</accession>
<feature type="region of interest" description="Disordered" evidence="6">
    <location>
        <begin position="110"/>
        <end position="387"/>
    </location>
</feature>
<feature type="compositionally biased region" description="Basic and acidic residues" evidence="6">
    <location>
        <begin position="189"/>
        <end position="201"/>
    </location>
</feature>
<comment type="caution">
    <text evidence="8">The sequence shown here is derived from an EMBL/GenBank/DDBJ whole genome shotgun (WGS) entry which is preliminary data.</text>
</comment>
<dbReference type="Pfam" id="PF00645">
    <property type="entry name" value="zf-PARP"/>
    <property type="match status" value="1"/>
</dbReference>